<dbReference type="PANTHER" id="PTHR34957">
    <property type="entry name" value="NUCLEAR TRANSPORT FACTOR 2 (NTF2) FAMILY PROTEIN"/>
    <property type="match status" value="1"/>
</dbReference>
<dbReference type="InterPro" id="IPR037401">
    <property type="entry name" value="SnoaL-like"/>
</dbReference>
<protein>
    <recommendedName>
        <fullName evidence="1">SnoaL-like domain-containing protein</fullName>
    </recommendedName>
</protein>
<name>A0A563VYU7_9CYAN</name>
<evidence type="ECO:0000259" key="1">
    <source>
        <dbReference type="Pfam" id="PF13474"/>
    </source>
</evidence>
<reference evidence="2 3" key="1">
    <citation type="submission" date="2019-01" db="EMBL/GenBank/DDBJ databases">
        <authorList>
            <person name="Brito A."/>
        </authorList>
    </citation>
    <scope>NUCLEOTIDE SEQUENCE [LARGE SCALE GENOMIC DNA]</scope>
    <source>
        <strain evidence="2">1</strain>
    </source>
</reference>
<proteinExistence type="predicted"/>
<evidence type="ECO:0000313" key="3">
    <source>
        <dbReference type="Proteomes" id="UP000320055"/>
    </source>
</evidence>
<evidence type="ECO:0000313" key="2">
    <source>
        <dbReference type="EMBL" id="VEP16596.1"/>
    </source>
</evidence>
<dbReference type="AlphaFoldDB" id="A0A563VYU7"/>
<dbReference type="OrthoDB" id="9786718at2"/>
<dbReference type="InterPro" id="IPR032710">
    <property type="entry name" value="NTF2-like_dom_sf"/>
</dbReference>
<dbReference type="RefSeq" id="WP_144866367.1">
    <property type="nucleotide sequence ID" value="NZ_LR213807.1"/>
</dbReference>
<dbReference type="PANTHER" id="PTHR34957:SF1">
    <property type="entry name" value="NUCLEAR TRANSPORT FACTOR 2 (NTF2) FAMILY PROTEIN"/>
    <property type="match status" value="1"/>
</dbReference>
<dbReference type="Proteomes" id="UP000320055">
    <property type="component" value="Unassembled WGS sequence"/>
</dbReference>
<organism evidence="2 3">
    <name type="scientific">Hyella patelloides LEGE 07179</name>
    <dbReference type="NCBI Taxonomy" id="945734"/>
    <lineage>
        <taxon>Bacteria</taxon>
        <taxon>Bacillati</taxon>
        <taxon>Cyanobacteriota</taxon>
        <taxon>Cyanophyceae</taxon>
        <taxon>Pleurocapsales</taxon>
        <taxon>Hyellaceae</taxon>
        <taxon>Hyella</taxon>
    </lineage>
</organism>
<dbReference type="EMBL" id="CAACVJ010000412">
    <property type="protein sequence ID" value="VEP16596.1"/>
    <property type="molecule type" value="Genomic_DNA"/>
</dbReference>
<keyword evidence="3" id="KW-1185">Reference proteome</keyword>
<feature type="domain" description="SnoaL-like" evidence="1">
    <location>
        <begin position="10"/>
        <end position="129"/>
    </location>
</feature>
<dbReference type="SUPFAM" id="SSF54427">
    <property type="entry name" value="NTF2-like"/>
    <property type="match status" value="1"/>
</dbReference>
<dbReference type="Gene3D" id="3.10.450.50">
    <property type="match status" value="1"/>
</dbReference>
<gene>
    <name evidence="2" type="ORF">H1P_470009</name>
</gene>
<sequence length="131" mass="15018">MTDSSSKDIILAANQAFYHAFSHRDIRKMNLLWWQGTTSLCVHPGGEVLMGWETIRASWESIFQNTESLEIDLEVIKIEIDQALAHVVVRETVLQSSRGRSLKAQSIATNIFQKMAQKWYLVHHHGSPIMR</sequence>
<dbReference type="Pfam" id="PF13474">
    <property type="entry name" value="SnoaL_3"/>
    <property type="match status" value="1"/>
</dbReference>
<accession>A0A563VYU7</accession>